<protein>
    <recommendedName>
        <fullName evidence="1">F-box domain-containing protein</fullName>
    </recommendedName>
</protein>
<evidence type="ECO:0000259" key="1">
    <source>
        <dbReference type="PROSITE" id="PS50181"/>
    </source>
</evidence>
<dbReference type="InterPro" id="IPR017451">
    <property type="entry name" value="F-box-assoc_interact_dom"/>
</dbReference>
<feature type="domain" description="F-box" evidence="1">
    <location>
        <begin position="1"/>
        <end position="44"/>
    </location>
</feature>
<proteinExistence type="predicted"/>
<gene>
    <name evidence="2" type="ORF">TIFTF001_025032</name>
</gene>
<dbReference type="InterPro" id="IPR036047">
    <property type="entry name" value="F-box-like_dom_sf"/>
</dbReference>
<name>A0AA88DGE2_FICCA</name>
<dbReference type="Gene3D" id="1.20.1280.50">
    <property type="match status" value="1"/>
</dbReference>
<dbReference type="NCBIfam" id="TIGR01640">
    <property type="entry name" value="F_box_assoc_1"/>
    <property type="match status" value="1"/>
</dbReference>
<reference evidence="2" key="1">
    <citation type="submission" date="2023-07" db="EMBL/GenBank/DDBJ databases">
        <title>draft genome sequence of fig (Ficus carica).</title>
        <authorList>
            <person name="Takahashi T."/>
            <person name="Nishimura K."/>
        </authorList>
    </citation>
    <scope>NUCLEOTIDE SEQUENCE</scope>
</reference>
<dbReference type="PANTHER" id="PTHR31672:SF13">
    <property type="entry name" value="F-BOX PROTEIN CPR30-LIKE"/>
    <property type="match status" value="1"/>
</dbReference>
<organism evidence="2 3">
    <name type="scientific">Ficus carica</name>
    <name type="common">Common fig</name>
    <dbReference type="NCBI Taxonomy" id="3494"/>
    <lineage>
        <taxon>Eukaryota</taxon>
        <taxon>Viridiplantae</taxon>
        <taxon>Streptophyta</taxon>
        <taxon>Embryophyta</taxon>
        <taxon>Tracheophyta</taxon>
        <taxon>Spermatophyta</taxon>
        <taxon>Magnoliopsida</taxon>
        <taxon>eudicotyledons</taxon>
        <taxon>Gunneridae</taxon>
        <taxon>Pentapetalae</taxon>
        <taxon>rosids</taxon>
        <taxon>fabids</taxon>
        <taxon>Rosales</taxon>
        <taxon>Moraceae</taxon>
        <taxon>Ficeae</taxon>
        <taxon>Ficus</taxon>
    </lineage>
</organism>
<dbReference type="InterPro" id="IPR006527">
    <property type="entry name" value="F-box-assoc_dom_typ1"/>
</dbReference>
<dbReference type="InterPro" id="IPR001810">
    <property type="entry name" value="F-box_dom"/>
</dbReference>
<sequence>MACLPWEMTEEILCRLPVKDLLRYRCVAKLWRFMIDGHDFIKKHLNHSLETNSNHGLILRNRSHRDFWWIDLDKLDCAAVKIPNPVTKIEKRTTQVLGSCNGLLALKMGHYEVVLVLFNPSTRRFWKVEPPPSAENPAPIIVYGFGHDPVHDDYKLVRISASMGFENEAGVYSAKSNTWRKISQVFPCYFNCYSGDNLGILSNNALHWLALRKPIDDICGKLKSSDIVIASFDIVTEEYNEVPPPTSVNIGSDWVSLYLDGIEGSLCTILNHDTKTNPADRRVEVWVMKEYGIEESWTKLCVMNHFNNVSPIVSLKKDKVLLNDYSGKLISYDLERRVISDVSISGAPLGFNAKLCVESLVRIDNDADDGMLNWK</sequence>
<dbReference type="PANTHER" id="PTHR31672">
    <property type="entry name" value="BNACNNG10540D PROTEIN"/>
    <property type="match status" value="1"/>
</dbReference>
<comment type="caution">
    <text evidence="2">The sequence shown here is derived from an EMBL/GenBank/DDBJ whole genome shotgun (WGS) entry which is preliminary data.</text>
</comment>
<dbReference type="Pfam" id="PF00646">
    <property type="entry name" value="F-box"/>
    <property type="match status" value="1"/>
</dbReference>
<dbReference type="Proteomes" id="UP001187192">
    <property type="component" value="Unassembled WGS sequence"/>
</dbReference>
<dbReference type="InterPro" id="IPR050796">
    <property type="entry name" value="SCF_F-box_component"/>
</dbReference>
<dbReference type="Pfam" id="PF07734">
    <property type="entry name" value="FBA_1"/>
    <property type="match status" value="1"/>
</dbReference>
<evidence type="ECO:0000313" key="3">
    <source>
        <dbReference type="Proteomes" id="UP001187192"/>
    </source>
</evidence>
<evidence type="ECO:0000313" key="2">
    <source>
        <dbReference type="EMBL" id="GMN55916.1"/>
    </source>
</evidence>
<dbReference type="AlphaFoldDB" id="A0AA88DGE2"/>
<dbReference type="SUPFAM" id="SSF81383">
    <property type="entry name" value="F-box domain"/>
    <property type="match status" value="1"/>
</dbReference>
<dbReference type="EMBL" id="BTGU01000060">
    <property type="protein sequence ID" value="GMN55916.1"/>
    <property type="molecule type" value="Genomic_DNA"/>
</dbReference>
<dbReference type="SMART" id="SM00256">
    <property type="entry name" value="FBOX"/>
    <property type="match status" value="1"/>
</dbReference>
<accession>A0AA88DGE2</accession>
<keyword evidence="3" id="KW-1185">Reference proteome</keyword>
<dbReference type="PROSITE" id="PS50181">
    <property type="entry name" value="FBOX"/>
    <property type="match status" value="1"/>
</dbReference>